<keyword evidence="1" id="KW-1133">Transmembrane helix</keyword>
<sequence length="49" mass="5193">MPLFGPGAASGHNSTDDEQAAAAHRRQILSYLGFTLVLIVALIVLVLNM</sequence>
<organism evidence="2 3">
    <name type="scientific">Gordonia hankookensis</name>
    <dbReference type="NCBI Taxonomy" id="589403"/>
    <lineage>
        <taxon>Bacteria</taxon>
        <taxon>Bacillati</taxon>
        <taxon>Actinomycetota</taxon>
        <taxon>Actinomycetes</taxon>
        <taxon>Mycobacteriales</taxon>
        <taxon>Gordoniaceae</taxon>
        <taxon>Gordonia</taxon>
    </lineage>
</organism>
<gene>
    <name evidence="2" type="ORF">IDF66_07335</name>
</gene>
<evidence type="ECO:0000256" key="1">
    <source>
        <dbReference type="SAM" id="Phobius"/>
    </source>
</evidence>
<reference evidence="2 3" key="1">
    <citation type="submission" date="2020-09" db="EMBL/GenBank/DDBJ databases">
        <title>Novel species in genus Gordonia.</title>
        <authorList>
            <person name="Zhang G."/>
        </authorList>
    </citation>
    <scope>NUCLEOTIDE SEQUENCE [LARGE SCALE GENOMIC DNA]</scope>
    <source>
        <strain evidence="2 3">ON-33</strain>
    </source>
</reference>
<protein>
    <recommendedName>
        <fullName evidence="4">Aa3-type cytochrome c oxidase subunit IV</fullName>
    </recommendedName>
</protein>
<keyword evidence="3" id="KW-1185">Reference proteome</keyword>
<name>A0ABR7WCD5_9ACTN</name>
<accession>A0ABR7WCD5</accession>
<keyword evidence="1" id="KW-0472">Membrane</keyword>
<evidence type="ECO:0000313" key="3">
    <source>
        <dbReference type="Proteomes" id="UP000602395"/>
    </source>
</evidence>
<comment type="caution">
    <text evidence="2">The sequence shown here is derived from an EMBL/GenBank/DDBJ whole genome shotgun (WGS) entry which is preliminary data.</text>
</comment>
<dbReference type="EMBL" id="JACWMS010000002">
    <property type="protein sequence ID" value="MBD1319394.1"/>
    <property type="molecule type" value="Genomic_DNA"/>
</dbReference>
<keyword evidence="1" id="KW-0812">Transmembrane</keyword>
<evidence type="ECO:0000313" key="2">
    <source>
        <dbReference type="EMBL" id="MBD1319394.1"/>
    </source>
</evidence>
<dbReference type="Proteomes" id="UP000602395">
    <property type="component" value="Unassembled WGS sequence"/>
</dbReference>
<evidence type="ECO:0008006" key="4">
    <source>
        <dbReference type="Google" id="ProtNLM"/>
    </source>
</evidence>
<feature type="transmembrane region" description="Helical" evidence="1">
    <location>
        <begin position="28"/>
        <end position="47"/>
    </location>
</feature>
<proteinExistence type="predicted"/>
<dbReference type="RefSeq" id="WP_190266362.1">
    <property type="nucleotide sequence ID" value="NZ_BAABAD010000005.1"/>
</dbReference>